<accession>A0A401RLQ0</accession>
<evidence type="ECO:0000256" key="1">
    <source>
        <dbReference type="SAM" id="MobiDB-lite"/>
    </source>
</evidence>
<keyword evidence="3" id="KW-1185">Reference proteome</keyword>
<evidence type="ECO:0000313" key="2">
    <source>
        <dbReference type="EMBL" id="GCC19030.1"/>
    </source>
</evidence>
<dbReference type="EMBL" id="BEZZ01001495">
    <property type="protein sequence ID" value="GCC19030.1"/>
    <property type="molecule type" value="Genomic_DNA"/>
</dbReference>
<dbReference type="AlphaFoldDB" id="A0A401RLQ0"/>
<evidence type="ECO:0000313" key="3">
    <source>
        <dbReference type="Proteomes" id="UP000287033"/>
    </source>
</evidence>
<reference evidence="2 3" key="1">
    <citation type="journal article" date="2018" name="Nat. Ecol. Evol.">
        <title>Shark genomes provide insights into elasmobranch evolution and the origin of vertebrates.</title>
        <authorList>
            <person name="Hara Y"/>
            <person name="Yamaguchi K"/>
            <person name="Onimaru K"/>
            <person name="Kadota M"/>
            <person name="Koyanagi M"/>
            <person name="Keeley SD"/>
            <person name="Tatsumi K"/>
            <person name="Tanaka K"/>
            <person name="Motone F"/>
            <person name="Kageyama Y"/>
            <person name="Nozu R"/>
            <person name="Adachi N"/>
            <person name="Nishimura O"/>
            <person name="Nakagawa R"/>
            <person name="Tanegashima C"/>
            <person name="Kiyatake I"/>
            <person name="Matsumoto R"/>
            <person name="Murakumo K"/>
            <person name="Nishida K"/>
            <person name="Terakita A"/>
            <person name="Kuratani S"/>
            <person name="Sato K"/>
            <person name="Hyodo S Kuraku.S."/>
        </authorList>
    </citation>
    <scope>NUCLEOTIDE SEQUENCE [LARGE SCALE GENOMIC DNA]</scope>
</reference>
<proteinExistence type="predicted"/>
<dbReference type="Proteomes" id="UP000287033">
    <property type="component" value="Unassembled WGS sequence"/>
</dbReference>
<gene>
    <name evidence="2" type="ORF">chiPu_0018178</name>
</gene>
<comment type="caution">
    <text evidence="2">The sequence shown here is derived from an EMBL/GenBank/DDBJ whole genome shotgun (WGS) entry which is preliminary data.</text>
</comment>
<feature type="compositionally biased region" description="Low complexity" evidence="1">
    <location>
        <begin position="17"/>
        <end position="40"/>
    </location>
</feature>
<organism evidence="2 3">
    <name type="scientific">Chiloscyllium punctatum</name>
    <name type="common">Brownbanded bambooshark</name>
    <name type="synonym">Hemiscyllium punctatum</name>
    <dbReference type="NCBI Taxonomy" id="137246"/>
    <lineage>
        <taxon>Eukaryota</taxon>
        <taxon>Metazoa</taxon>
        <taxon>Chordata</taxon>
        <taxon>Craniata</taxon>
        <taxon>Vertebrata</taxon>
        <taxon>Chondrichthyes</taxon>
        <taxon>Elasmobranchii</taxon>
        <taxon>Galeomorphii</taxon>
        <taxon>Galeoidea</taxon>
        <taxon>Orectolobiformes</taxon>
        <taxon>Hemiscylliidae</taxon>
        <taxon>Chiloscyllium</taxon>
    </lineage>
</organism>
<protein>
    <submittedName>
        <fullName evidence="2">Uncharacterized protein</fullName>
    </submittedName>
</protein>
<feature type="region of interest" description="Disordered" evidence="1">
    <location>
        <begin position="1"/>
        <end position="70"/>
    </location>
</feature>
<sequence length="81" mass="7988">MIVRSSEGAELGGGVSGSPLGLHAPVPAAGSGSGPAPVSSWARGPRETLPAPGERRCGLVLPRGPGEARDDLGAVLNPIIQ</sequence>
<name>A0A401RLQ0_CHIPU</name>